<accession>A0A072UKP7</accession>
<dbReference type="EnsemblPlants" id="KEH26380">
    <property type="protein sequence ID" value="KEH26380"/>
    <property type="gene ID" value="MTR_6g053360"/>
</dbReference>
<organism evidence="1 3">
    <name type="scientific">Medicago truncatula</name>
    <name type="common">Barrel medic</name>
    <name type="synonym">Medicago tribuloides</name>
    <dbReference type="NCBI Taxonomy" id="3880"/>
    <lineage>
        <taxon>Eukaryota</taxon>
        <taxon>Viridiplantae</taxon>
        <taxon>Streptophyta</taxon>
        <taxon>Embryophyta</taxon>
        <taxon>Tracheophyta</taxon>
        <taxon>Spermatophyta</taxon>
        <taxon>Magnoliopsida</taxon>
        <taxon>eudicotyledons</taxon>
        <taxon>Gunneridae</taxon>
        <taxon>Pentapetalae</taxon>
        <taxon>rosids</taxon>
        <taxon>fabids</taxon>
        <taxon>Fabales</taxon>
        <taxon>Fabaceae</taxon>
        <taxon>Papilionoideae</taxon>
        <taxon>50 kb inversion clade</taxon>
        <taxon>NPAAA clade</taxon>
        <taxon>Hologalegina</taxon>
        <taxon>IRL clade</taxon>
        <taxon>Trifolieae</taxon>
        <taxon>Medicago</taxon>
    </lineage>
</organism>
<reference evidence="2" key="3">
    <citation type="submission" date="2015-04" db="UniProtKB">
        <authorList>
            <consortium name="EnsemblPlants"/>
        </authorList>
    </citation>
    <scope>IDENTIFICATION</scope>
    <source>
        <strain evidence="2">cv. Jemalong A17</strain>
    </source>
</reference>
<dbReference type="EMBL" id="CM001222">
    <property type="protein sequence ID" value="KEH26380.1"/>
    <property type="molecule type" value="Genomic_DNA"/>
</dbReference>
<evidence type="ECO:0000313" key="2">
    <source>
        <dbReference type="EnsemblPlants" id="KEH26380"/>
    </source>
</evidence>
<dbReference type="AlphaFoldDB" id="A0A072UKP7"/>
<name>A0A072UKP7_MEDTR</name>
<evidence type="ECO:0000313" key="3">
    <source>
        <dbReference type="Proteomes" id="UP000002051"/>
    </source>
</evidence>
<gene>
    <name evidence="1" type="ordered locus">MTR_6g053360</name>
</gene>
<keyword evidence="3" id="KW-1185">Reference proteome</keyword>
<reference evidence="1 3" key="2">
    <citation type="journal article" date="2014" name="BMC Genomics">
        <title>An improved genome release (version Mt4.0) for the model legume Medicago truncatula.</title>
        <authorList>
            <person name="Tang H."/>
            <person name="Krishnakumar V."/>
            <person name="Bidwell S."/>
            <person name="Rosen B."/>
            <person name="Chan A."/>
            <person name="Zhou S."/>
            <person name="Gentzbittel L."/>
            <person name="Childs K.L."/>
            <person name="Yandell M."/>
            <person name="Gundlach H."/>
            <person name="Mayer K.F."/>
            <person name="Schwartz D.C."/>
            <person name="Town C.D."/>
        </authorList>
    </citation>
    <scope>GENOME REANNOTATION</scope>
    <source>
        <strain evidence="1">A17</strain>
        <strain evidence="2 3">cv. Jemalong A17</strain>
    </source>
</reference>
<reference evidence="1 3" key="1">
    <citation type="journal article" date="2011" name="Nature">
        <title>The Medicago genome provides insight into the evolution of rhizobial symbioses.</title>
        <authorList>
            <person name="Young N.D."/>
            <person name="Debelle F."/>
            <person name="Oldroyd G.E."/>
            <person name="Geurts R."/>
            <person name="Cannon S.B."/>
            <person name="Udvardi M.K."/>
            <person name="Benedito V.A."/>
            <person name="Mayer K.F."/>
            <person name="Gouzy J."/>
            <person name="Schoof H."/>
            <person name="Van de Peer Y."/>
            <person name="Proost S."/>
            <person name="Cook D.R."/>
            <person name="Meyers B.C."/>
            <person name="Spannagl M."/>
            <person name="Cheung F."/>
            <person name="De Mita S."/>
            <person name="Krishnakumar V."/>
            <person name="Gundlach H."/>
            <person name="Zhou S."/>
            <person name="Mudge J."/>
            <person name="Bharti A.K."/>
            <person name="Murray J.D."/>
            <person name="Naoumkina M.A."/>
            <person name="Rosen B."/>
            <person name="Silverstein K.A."/>
            <person name="Tang H."/>
            <person name="Rombauts S."/>
            <person name="Zhao P.X."/>
            <person name="Zhou P."/>
            <person name="Barbe V."/>
            <person name="Bardou P."/>
            <person name="Bechner M."/>
            <person name="Bellec A."/>
            <person name="Berger A."/>
            <person name="Berges H."/>
            <person name="Bidwell S."/>
            <person name="Bisseling T."/>
            <person name="Choisne N."/>
            <person name="Couloux A."/>
            <person name="Denny R."/>
            <person name="Deshpande S."/>
            <person name="Dai X."/>
            <person name="Doyle J.J."/>
            <person name="Dudez A.M."/>
            <person name="Farmer A.D."/>
            <person name="Fouteau S."/>
            <person name="Franken C."/>
            <person name="Gibelin C."/>
            <person name="Gish J."/>
            <person name="Goldstein S."/>
            <person name="Gonzalez A.J."/>
            <person name="Green P.J."/>
            <person name="Hallab A."/>
            <person name="Hartog M."/>
            <person name="Hua A."/>
            <person name="Humphray S.J."/>
            <person name="Jeong D.H."/>
            <person name="Jing Y."/>
            <person name="Jocker A."/>
            <person name="Kenton S.M."/>
            <person name="Kim D.J."/>
            <person name="Klee K."/>
            <person name="Lai H."/>
            <person name="Lang C."/>
            <person name="Lin S."/>
            <person name="Macmil S.L."/>
            <person name="Magdelenat G."/>
            <person name="Matthews L."/>
            <person name="McCorrison J."/>
            <person name="Monaghan E.L."/>
            <person name="Mun J.H."/>
            <person name="Najar F.Z."/>
            <person name="Nicholson C."/>
            <person name="Noirot C."/>
            <person name="O'Bleness M."/>
            <person name="Paule C.R."/>
            <person name="Poulain J."/>
            <person name="Prion F."/>
            <person name="Qin B."/>
            <person name="Qu C."/>
            <person name="Retzel E.F."/>
            <person name="Riddle C."/>
            <person name="Sallet E."/>
            <person name="Samain S."/>
            <person name="Samson N."/>
            <person name="Sanders I."/>
            <person name="Saurat O."/>
            <person name="Scarpelli C."/>
            <person name="Schiex T."/>
            <person name="Segurens B."/>
            <person name="Severin A.J."/>
            <person name="Sherrier D.J."/>
            <person name="Shi R."/>
            <person name="Sims S."/>
            <person name="Singer S.R."/>
            <person name="Sinharoy S."/>
            <person name="Sterck L."/>
            <person name="Viollet A."/>
            <person name="Wang B.B."/>
            <person name="Wang K."/>
            <person name="Wang M."/>
            <person name="Wang X."/>
            <person name="Warfsmann J."/>
            <person name="Weissenbach J."/>
            <person name="White D.D."/>
            <person name="White J.D."/>
            <person name="Wiley G.B."/>
            <person name="Wincker P."/>
            <person name="Xing Y."/>
            <person name="Yang L."/>
            <person name="Yao Z."/>
            <person name="Ying F."/>
            <person name="Zhai J."/>
            <person name="Zhou L."/>
            <person name="Zuber A."/>
            <person name="Denarie J."/>
            <person name="Dixon R.A."/>
            <person name="May G.D."/>
            <person name="Schwartz D.C."/>
            <person name="Rogers J."/>
            <person name="Quetier F."/>
            <person name="Town C.D."/>
            <person name="Roe B.A."/>
        </authorList>
    </citation>
    <scope>NUCLEOTIDE SEQUENCE [LARGE SCALE GENOMIC DNA]</scope>
    <source>
        <strain evidence="1">A17</strain>
        <strain evidence="2 3">cv. Jemalong A17</strain>
    </source>
</reference>
<dbReference type="HOGENOM" id="CLU_2501363_0_0_1"/>
<evidence type="ECO:0000313" key="1">
    <source>
        <dbReference type="EMBL" id="KEH26380.1"/>
    </source>
</evidence>
<sequence length="86" mass="9957">MEYPWYKSTTTTYPIQQQLHLNMNSTTNQQQHTKIGLLHRTLQQLLKNKEKKIETQFGSEDGDHDGYGDIGTAHLDVGDFFEYPKG</sequence>
<protein>
    <submittedName>
        <fullName evidence="1 2">Uncharacterized protein</fullName>
    </submittedName>
</protein>
<dbReference type="Proteomes" id="UP000002051">
    <property type="component" value="Chromosome 6"/>
</dbReference>
<proteinExistence type="predicted"/>